<feature type="domain" description="Ketoreductase" evidence="4">
    <location>
        <begin position="6"/>
        <end position="184"/>
    </location>
</feature>
<evidence type="ECO:0000256" key="2">
    <source>
        <dbReference type="ARBA" id="ARBA00023002"/>
    </source>
</evidence>
<dbReference type="PANTHER" id="PTHR44196:SF1">
    <property type="entry name" value="DEHYDROGENASE_REDUCTASE SDR FAMILY MEMBER 7B"/>
    <property type="match status" value="1"/>
</dbReference>
<dbReference type="Proteomes" id="UP000319769">
    <property type="component" value="Unassembled WGS sequence"/>
</dbReference>
<dbReference type="Gene3D" id="3.40.50.720">
    <property type="entry name" value="NAD(P)-binding Rossmann-like Domain"/>
    <property type="match status" value="1"/>
</dbReference>
<evidence type="ECO:0000313" key="5">
    <source>
        <dbReference type="EMBL" id="KAA9160377.1"/>
    </source>
</evidence>
<dbReference type="GO" id="GO:0016020">
    <property type="term" value="C:membrane"/>
    <property type="evidence" value="ECO:0007669"/>
    <property type="project" value="TreeGrafter"/>
</dbReference>
<protein>
    <submittedName>
        <fullName evidence="5">SDR family NAD(P)-dependent oxidoreductase</fullName>
    </submittedName>
</protein>
<organism evidence="5 6">
    <name type="scientific">Amycolatopsis acidicola</name>
    <dbReference type="NCBI Taxonomy" id="2596893"/>
    <lineage>
        <taxon>Bacteria</taxon>
        <taxon>Bacillati</taxon>
        <taxon>Actinomycetota</taxon>
        <taxon>Actinomycetes</taxon>
        <taxon>Pseudonocardiales</taxon>
        <taxon>Pseudonocardiaceae</taxon>
        <taxon>Amycolatopsis</taxon>
    </lineage>
</organism>
<dbReference type="EMBL" id="VMNW02000022">
    <property type="protein sequence ID" value="KAA9160377.1"/>
    <property type="molecule type" value="Genomic_DNA"/>
</dbReference>
<keyword evidence="6" id="KW-1185">Reference proteome</keyword>
<comment type="similarity">
    <text evidence="1 3">Belongs to the short-chain dehydrogenases/reductases (SDR) family.</text>
</comment>
<evidence type="ECO:0000256" key="1">
    <source>
        <dbReference type="ARBA" id="ARBA00006484"/>
    </source>
</evidence>
<dbReference type="GO" id="GO:0016491">
    <property type="term" value="F:oxidoreductase activity"/>
    <property type="evidence" value="ECO:0007669"/>
    <property type="project" value="UniProtKB-KW"/>
</dbReference>
<dbReference type="Pfam" id="PF00106">
    <property type="entry name" value="adh_short"/>
    <property type="match status" value="1"/>
</dbReference>
<dbReference type="InterPro" id="IPR036291">
    <property type="entry name" value="NAD(P)-bd_dom_sf"/>
</dbReference>
<evidence type="ECO:0000259" key="4">
    <source>
        <dbReference type="SMART" id="SM00822"/>
    </source>
</evidence>
<gene>
    <name evidence="5" type="ORF">FPZ12_017550</name>
</gene>
<reference evidence="5" key="1">
    <citation type="submission" date="2019-09" db="EMBL/GenBank/DDBJ databases">
        <authorList>
            <person name="Teo W.F.A."/>
            <person name="Duangmal K."/>
        </authorList>
    </citation>
    <scope>NUCLEOTIDE SEQUENCE [LARGE SCALE GENOMIC DNA]</scope>
    <source>
        <strain evidence="5">K81G1</strain>
    </source>
</reference>
<dbReference type="RefSeq" id="WP_144756878.1">
    <property type="nucleotide sequence ID" value="NZ_VMNW02000022.1"/>
</dbReference>
<dbReference type="CDD" id="cd05233">
    <property type="entry name" value="SDR_c"/>
    <property type="match status" value="1"/>
</dbReference>
<evidence type="ECO:0000256" key="3">
    <source>
        <dbReference type="RuleBase" id="RU000363"/>
    </source>
</evidence>
<comment type="caution">
    <text evidence="5">The sequence shown here is derived from an EMBL/GenBank/DDBJ whole genome shotgun (WGS) entry which is preliminary data.</text>
</comment>
<evidence type="ECO:0000313" key="6">
    <source>
        <dbReference type="Proteomes" id="UP000319769"/>
    </source>
</evidence>
<dbReference type="AlphaFoldDB" id="A0A5N0V1R4"/>
<dbReference type="PANTHER" id="PTHR44196">
    <property type="entry name" value="DEHYDROGENASE/REDUCTASE SDR FAMILY MEMBER 7B"/>
    <property type="match status" value="1"/>
</dbReference>
<sequence>MELRGALAVVTGASSGIGAATAARLHEAGARLILHGRDERRLAELAERTGGSVVTADFADPAAVSAAAGEIRRLGEVDILVNNAGIGWAGPVAEMTAADVARLVQVNLTAPLELTRALLPGLLARPRASLMFVTSIAGRTAVAGESVYSAVKAGLDTFAESLRFELAGTRVHVGVVVPGVVDTEFFTRRGRPYERRSPKPVPSDRVASAIVDALRRDQADRYVPGWLKLPVTVRGALPSVYRALASRFGGSG</sequence>
<dbReference type="PRINTS" id="PR00081">
    <property type="entry name" value="GDHRDH"/>
</dbReference>
<dbReference type="PRINTS" id="PR00080">
    <property type="entry name" value="SDRFAMILY"/>
</dbReference>
<dbReference type="InterPro" id="IPR057326">
    <property type="entry name" value="KR_dom"/>
</dbReference>
<accession>A0A5N0V1R4</accession>
<dbReference type="OrthoDB" id="5178125at2"/>
<keyword evidence="2" id="KW-0560">Oxidoreductase</keyword>
<dbReference type="InterPro" id="IPR002347">
    <property type="entry name" value="SDR_fam"/>
</dbReference>
<dbReference type="SUPFAM" id="SSF51735">
    <property type="entry name" value="NAD(P)-binding Rossmann-fold domains"/>
    <property type="match status" value="1"/>
</dbReference>
<proteinExistence type="inferred from homology"/>
<name>A0A5N0V1R4_9PSEU</name>
<dbReference type="SMART" id="SM00822">
    <property type="entry name" value="PKS_KR"/>
    <property type="match status" value="1"/>
</dbReference>